<name>A0ABM7NRP6_9VIRU</name>
<evidence type="ECO:0000313" key="2">
    <source>
        <dbReference type="Proteomes" id="UP001321479"/>
    </source>
</evidence>
<dbReference type="InterPro" id="IPR045327">
    <property type="entry name" value="DUF5881"/>
</dbReference>
<dbReference type="Proteomes" id="UP001321479">
    <property type="component" value="Segment"/>
</dbReference>
<accession>A0ABM7NRP6</accession>
<sequence>MGFIRNFIFIFVFIALANQYVSAFPDNLVCPPPSAYPKDFLESVLSAPQAFMGTTLIDGYAMIDIGGFNFVKIANISGTFLQWFDELKKTIVFDMWIDIGGGIQVSVLNSTFSLLNGDKYTRYSEFCMNGDPVSSMPGYVEGLSLNNKFFYTTYYNSPHNGTFDSSFGAVNQSEYFYISDDRKDAVNCLTAFNPNATIKSLTCYNFHKVSDEVIYPVNPKPPCSNKRSDKRSYKRSNDVSPQIITLGKYNVPIDVVYPEYRYLFS</sequence>
<keyword evidence="2" id="KW-1185">Reference proteome</keyword>
<proteinExistence type="predicted"/>
<evidence type="ECO:0000313" key="1">
    <source>
        <dbReference type="EMBL" id="BCS82838.1"/>
    </source>
</evidence>
<dbReference type="EMBL" id="AP024483">
    <property type="protein sequence ID" value="BCS82838.1"/>
    <property type="molecule type" value="Genomic_DNA"/>
</dbReference>
<reference evidence="1 2" key="1">
    <citation type="submission" date="2021-02" db="EMBL/GenBank/DDBJ databases">
        <title>Cotonvirus japonicus, which uses Golgi apparatus of host cells for its virion factory, phylogenetically links tailed tupanvirus and icosahedral mimivirus.</title>
        <authorList>
            <person name="Takahashi H."/>
            <person name="Fukaya S."/>
            <person name="Song C."/>
            <person name="Murata K."/>
            <person name="Takemura M."/>
        </authorList>
    </citation>
    <scope>NUCLEOTIDE SEQUENCE [LARGE SCALE GENOMIC DNA]</scope>
</reference>
<dbReference type="Pfam" id="PF19228">
    <property type="entry name" value="DUF5881"/>
    <property type="match status" value="1"/>
</dbReference>
<protein>
    <submittedName>
        <fullName evidence="1">Membrane protein</fullName>
    </submittedName>
</protein>
<dbReference type="GeneID" id="80558043"/>
<dbReference type="RefSeq" id="YP_010841446.1">
    <property type="nucleotide sequence ID" value="NC_079139.1"/>
</dbReference>
<organism evidence="1 2">
    <name type="scientific">Cotonvirus japonicus</name>
    <dbReference type="NCBI Taxonomy" id="2811091"/>
    <lineage>
        <taxon>Viruses</taxon>
        <taxon>Varidnaviria</taxon>
        <taxon>Bamfordvirae</taxon>
        <taxon>Nucleocytoviricota</taxon>
        <taxon>Megaviricetes</taxon>
        <taxon>Imitervirales</taxon>
        <taxon>Mimiviridae</taxon>
        <taxon>Megamimivirinae</taxon>
        <taxon>Cotonvirus</taxon>
        <taxon>Cotonvirus japonicum</taxon>
    </lineage>
</organism>